<dbReference type="OrthoDB" id="10042665at2759"/>
<reference evidence="3" key="1">
    <citation type="journal article" date="2021" name="Mol. Plant Pathol.">
        <title>A 20-kb lineage-specific genomic region tames virulence in pathogenic amphidiploid Verticillium longisporum.</title>
        <authorList>
            <person name="Harting R."/>
            <person name="Starke J."/>
            <person name="Kusch H."/>
            <person name="Poggeler S."/>
            <person name="Maurus I."/>
            <person name="Schluter R."/>
            <person name="Landesfeind M."/>
            <person name="Bulla I."/>
            <person name="Nowrousian M."/>
            <person name="de Jonge R."/>
            <person name="Stahlhut G."/>
            <person name="Hoff K.J."/>
            <person name="Asshauer K.P."/>
            <person name="Thurmer A."/>
            <person name="Stanke M."/>
            <person name="Daniel R."/>
            <person name="Morgenstern B."/>
            <person name="Thomma B.P.H.J."/>
            <person name="Kronstad J.W."/>
            <person name="Braus-Stromeyer S.A."/>
            <person name="Braus G.H."/>
        </authorList>
    </citation>
    <scope>NUCLEOTIDE SEQUENCE</scope>
    <source>
        <strain evidence="3">Vl32</strain>
    </source>
</reference>
<dbReference type="SMART" id="SM00382">
    <property type="entry name" value="AAA"/>
    <property type="match status" value="1"/>
</dbReference>
<feature type="region of interest" description="Disordered" evidence="1">
    <location>
        <begin position="447"/>
        <end position="469"/>
    </location>
</feature>
<protein>
    <submittedName>
        <fullName evidence="3">ATPase family AAA domain-containing protein 3B like</fullName>
    </submittedName>
</protein>
<feature type="domain" description="AAA+ ATPase" evidence="2">
    <location>
        <begin position="836"/>
        <end position="960"/>
    </location>
</feature>
<dbReference type="CDD" id="cd19481">
    <property type="entry name" value="RecA-like_protease"/>
    <property type="match status" value="1"/>
</dbReference>
<feature type="region of interest" description="Disordered" evidence="1">
    <location>
        <begin position="665"/>
        <end position="700"/>
    </location>
</feature>
<feature type="compositionally biased region" description="Acidic residues" evidence="1">
    <location>
        <begin position="144"/>
        <end position="163"/>
    </location>
</feature>
<dbReference type="GO" id="GO:0016887">
    <property type="term" value="F:ATP hydrolysis activity"/>
    <property type="evidence" value="ECO:0007669"/>
    <property type="project" value="InterPro"/>
</dbReference>
<dbReference type="PANTHER" id="PTHR46411">
    <property type="entry name" value="FAMILY ATPASE, PUTATIVE-RELATED"/>
    <property type="match status" value="1"/>
</dbReference>
<name>A0A8I2ZAB6_VERLO</name>
<feature type="compositionally biased region" description="Basic and acidic residues" evidence="1">
    <location>
        <begin position="90"/>
        <end position="106"/>
    </location>
</feature>
<organism evidence="3 4">
    <name type="scientific">Verticillium longisporum</name>
    <name type="common">Verticillium dahliae var. longisporum</name>
    <dbReference type="NCBI Taxonomy" id="100787"/>
    <lineage>
        <taxon>Eukaryota</taxon>
        <taxon>Fungi</taxon>
        <taxon>Dikarya</taxon>
        <taxon>Ascomycota</taxon>
        <taxon>Pezizomycotina</taxon>
        <taxon>Sordariomycetes</taxon>
        <taxon>Hypocreomycetidae</taxon>
        <taxon>Glomerellales</taxon>
        <taxon>Plectosphaerellaceae</taxon>
        <taxon>Verticillium</taxon>
    </lineage>
</organism>
<evidence type="ECO:0000259" key="2">
    <source>
        <dbReference type="SMART" id="SM00382"/>
    </source>
</evidence>
<gene>
    <name evidence="3" type="ORF">HYQ45_014551</name>
</gene>
<dbReference type="Proteomes" id="UP000689129">
    <property type="component" value="Unassembled WGS sequence"/>
</dbReference>
<feature type="compositionally biased region" description="Basic residues" evidence="1">
    <location>
        <begin position="458"/>
        <end position="469"/>
    </location>
</feature>
<proteinExistence type="predicted"/>
<dbReference type="InterPro" id="IPR003593">
    <property type="entry name" value="AAA+_ATPase"/>
</dbReference>
<feature type="region of interest" description="Disordered" evidence="1">
    <location>
        <begin position="70"/>
        <end position="242"/>
    </location>
</feature>
<dbReference type="InterPro" id="IPR054289">
    <property type="entry name" value="DUF7025"/>
</dbReference>
<dbReference type="Pfam" id="PF22942">
    <property type="entry name" value="DUF7025"/>
    <property type="match status" value="1"/>
</dbReference>
<comment type="caution">
    <text evidence="3">The sequence shown here is derived from an EMBL/GenBank/DDBJ whole genome shotgun (WGS) entry which is preliminary data.</text>
</comment>
<evidence type="ECO:0000256" key="1">
    <source>
        <dbReference type="SAM" id="MobiDB-lite"/>
    </source>
</evidence>
<evidence type="ECO:0000313" key="4">
    <source>
        <dbReference type="Proteomes" id="UP000689129"/>
    </source>
</evidence>
<dbReference type="Pfam" id="PF00004">
    <property type="entry name" value="AAA"/>
    <property type="match status" value="1"/>
</dbReference>
<accession>A0A8I2ZAB6</accession>
<feature type="compositionally biased region" description="Basic and acidic residues" evidence="1">
    <location>
        <begin position="447"/>
        <end position="457"/>
    </location>
</feature>
<dbReference type="PANTHER" id="PTHR46411:SF1">
    <property type="entry name" value="FAMILY ATPASE, PUTATIVE (AFU_ORTHOLOGUE AFUA_7G05752)-RELATED"/>
    <property type="match status" value="1"/>
</dbReference>
<dbReference type="EMBL" id="JAEMWZ010000372">
    <property type="protein sequence ID" value="KAG7121475.1"/>
    <property type="molecule type" value="Genomic_DNA"/>
</dbReference>
<feature type="compositionally biased region" description="Basic residues" evidence="1">
    <location>
        <begin position="113"/>
        <end position="132"/>
    </location>
</feature>
<evidence type="ECO:0000313" key="3">
    <source>
        <dbReference type="EMBL" id="KAG7121475.1"/>
    </source>
</evidence>
<dbReference type="InterPro" id="IPR003959">
    <property type="entry name" value="ATPase_AAA_core"/>
</dbReference>
<dbReference type="AlphaFoldDB" id="A0A8I2ZAB6"/>
<sequence>MGRAAAATPLLPTLGTLRPHRWLAAPAAPFAAGSLFLPGGTPSPWHSPPCSMPVASMDTQEAMPISSLELAGPSSTSETVAPGSTPHPQLKTDHKSDAIPAQDKKNTIGKQKKDAKKCSKKHKKKTKKRGKRTLVLEDTSSSSDSDDDPSVEDSSTSDDETSSSDDLTSRKARARRDIGDDKARKRFAKRAKKATKKAKGKTKVEASGSDVSAAGSDSDTKPNNGNQDDDDDDGVDDDKVSQELTAGQLQIITAAVSQVLALQSRSTQGSLPAPSGYGNVVPGQAFFNPPVPSGGPSLGKLPPPGRSSANRTTKFPLGTKPLGLGGADDKKKHPLKTESGVPTRLEYKRVDQVWDSTIHNFKLQSTAEGSSDAQYDAFVLQIRRVFDFEGKYKSTTVDVKSKLLRECFQDVIGNIKGVSLVDNTPRLDPNLLFLYLDDLRAYSKELKASEPSGETKRARQKAQKHNKEKRRHLKVLLAYLDKDYAQVKKSLYPMLENGLITFELLWALWKPNTLAYTATYGSEDEPRVFKVEAAEKHTSFVKGDFYYIDGKYFEYDGKQFGYGSFAEEVSDFRGARKITSLNCYPLKYHKNEQKVREHLISRGKKFVQLGGVQYKCHEGMAYYKKKKNTIKINVNGRIMVDPSIHRRCNPNYPVPMVRVEDHDLVSEAESDDEDAESGCGCVSETESDQGEKSRVNDSDSDETVEYVRKVYKDENGQLRIMRVPKELVEEQPTVQELDAVESKPGQMTDATASDAKLEFSDEQYLLASPVVLGFSFGEKMWLEFSVSGVKDIKWNEEAYDSLVLQEKPKAIVKALVETHRYHGAESIDDVIQGKGKGLVAVLHGPPGTGKTLTAEGISELLKCPLYMASAGELGTDSRFLETELQKILDICHAWGAILLLDEADVFLEKRNMHDIHRNALVSIFLRQLEYFQGILFLTTNRVETFDDAFQSRIHVALRYDKLSVKAKRAIFQIFIERARTIDKVGATAFTDEDYDYLTKFDLNGRQIKNTIRTAQALATNKKEALSMLHIKDVLEVQRSFEQDLKGGTGYEDAMRAYQ</sequence>
<feature type="compositionally biased region" description="Basic residues" evidence="1">
    <location>
        <begin position="184"/>
        <end position="201"/>
    </location>
</feature>
<feature type="compositionally biased region" description="Acidic residues" evidence="1">
    <location>
        <begin position="666"/>
        <end position="676"/>
    </location>
</feature>
<feature type="compositionally biased region" description="Acidic residues" evidence="1">
    <location>
        <begin position="227"/>
        <end position="236"/>
    </location>
</feature>
<feature type="region of interest" description="Disordered" evidence="1">
    <location>
        <begin position="289"/>
        <end position="337"/>
    </location>
</feature>
<feature type="compositionally biased region" description="Low complexity" evidence="1">
    <location>
        <begin position="206"/>
        <end position="217"/>
    </location>
</feature>
<dbReference type="GO" id="GO:0005524">
    <property type="term" value="F:ATP binding"/>
    <property type="evidence" value="ECO:0007669"/>
    <property type="project" value="InterPro"/>
</dbReference>